<keyword evidence="10" id="KW-0862">Zinc</keyword>
<proteinExistence type="inferred from homology"/>
<dbReference type="KEGG" id="aten:116308135"/>
<dbReference type="AlphaFoldDB" id="A0A6P8JCS8"/>
<dbReference type="InterPro" id="IPR035927">
    <property type="entry name" value="DUSP-like_sf"/>
</dbReference>
<dbReference type="GO" id="GO:0016579">
    <property type="term" value="P:protein deubiquitination"/>
    <property type="evidence" value="ECO:0007669"/>
    <property type="project" value="InterPro"/>
</dbReference>
<dbReference type="SUPFAM" id="SSF57850">
    <property type="entry name" value="RING/U-box"/>
    <property type="match status" value="1"/>
</dbReference>
<keyword evidence="13" id="KW-0645">Protease</keyword>
<keyword evidence="11" id="KW-0206">Cytoskeleton</keyword>
<feature type="region of interest" description="Disordered" evidence="14">
    <location>
        <begin position="86"/>
        <end position="106"/>
    </location>
</feature>
<keyword evidence="5" id="KW-0963">Cytoplasm</keyword>
<name>A0A6P8JCS8_ACTTE</name>
<evidence type="ECO:0000259" key="16">
    <source>
        <dbReference type="PROSITE" id="PS50271"/>
    </source>
</evidence>
<evidence type="ECO:0000256" key="14">
    <source>
        <dbReference type="SAM" id="MobiDB-lite"/>
    </source>
</evidence>
<feature type="compositionally biased region" description="Basic and acidic residues" evidence="14">
    <location>
        <begin position="364"/>
        <end position="377"/>
    </location>
</feature>
<dbReference type="GO" id="GO:0004843">
    <property type="term" value="F:cysteine-type deubiquitinase activity"/>
    <property type="evidence" value="ECO:0007669"/>
    <property type="project" value="UniProtKB-UniRule"/>
</dbReference>
<dbReference type="InParanoid" id="A0A6P8JCS8"/>
<dbReference type="EC" id="3.4.19.12" evidence="13"/>
<dbReference type="FunCoup" id="A0A6P8JCS8">
    <property type="interactions" value="2660"/>
</dbReference>
<feature type="region of interest" description="Disordered" evidence="14">
    <location>
        <begin position="253"/>
        <end position="319"/>
    </location>
</feature>
<dbReference type="InterPro" id="IPR050185">
    <property type="entry name" value="Ub_carboxyl-term_hydrolase"/>
</dbReference>
<sequence>MSCPHQVFMKKINPADLKMMRTQGSCNKCDKKGNDLWACLQDCCLYIGCGKCNRNHIELHNQETDHHLCINLDDYKVWCFSCQSSVDSSSSGSGTPSPEEMEVADGREKTTNYKHRNHDILDDDDFLDLEQGLKPRGLCGLMNIGNTCYMNAALQALSNCPPLTQFFLECNGMINENIKHPGLSRNFYSLINELWSRKRPKYIVPSQFLRSVRIVNSQFRGYGQQDAQEFLRCIMDRLHEELKQPIMSYSRVSCDTSDESDEPNHQAKRLLGGTSVLARRRHGQDIEMLCESSDDGDDSRDKDSEMPLDKRRSSAVLDTSDVQIDIEMEEEQTETEKSKHSEKLIANSYSNGKCVQGTKLAEEEVNNKPSFSDKKPESAALTSEGQKTKENKHIYHEDHSAEVIKKTSTYRSIITDLFDGKVQSSVQCLTCNRISSKIETFQDLSLPIPGKDELNVIHAAQCSPLASCARRDDLSNDEKSWMMSILDWVKRWFYGPQVTLQDCLSAFFSADELKGDNMYSCEKCKKLRNGIKLCKVLKLPEILCVHLKRFKHEMYFSSKISHFISFPTTSLDMKHFLAKDYRSSMSHKPSTTYDLVAVISHHGSVGAGHYIAFAKNYISNKWYEFNDSWVSEVSESYVSEVEAYVLFYRKTSEMASKERQWLFNMIRNPQSSVQCFYVSKFWFTKFQTCAEPGPITNTDFVCEHGEINPKNHCRIKDLVTAVPEVVWTHIYNRYGGGPVVTRLDICEQCEILIDKLDRRRDEEVENFKKLYQQFPAAENVDVYCISMKWFRQWEAFVKGREEDPPGPIDNRNIITVRDNTRILKSNADYDQVSLETWNYLNGIYAGGPTFVLEAETEEQEV</sequence>
<dbReference type="Pfam" id="PF00443">
    <property type="entry name" value="UCH"/>
    <property type="match status" value="1"/>
</dbReference>
<evidence type="ECO:0000256" key="4">
    <source>
        <dbReference type="ARBA" id="ARBA00008269"/>
    </source>
</evidence>
<dbReference type="SUPFAM" id="SSF54001">
    <property type="entry name" value="Cysteine proteinases"/>
    <property type="match status" value="1"/>
</dbReference>
<dbReference type="CDD" id="cd02674">
    <property type="entry name" value="Peptidase_C19R"/>
    <property type="match status" value="1"/>
</dbReference>
<dbReference type="InterPro" id="IPR018200">
    <property type="entry name" value="USP_CS"/>
</dbReference>
<dbReference type="GO" id="GO:0048471">
    <property type="term" value="C:perinuclear region of cytoplasm"/>
    <property type="evidence" value="ECO:0007669"/>
    <property type="project" value="UniProtKB-SubCell"/>
</dbReference>
<reference evidence="19" key="1">
    <citation type="submission" date="2025-08" db="UniProtKB">
        <authorList>
            <consortium name="RefSeq"/>
        </authorList>
    </citation>
    <scope>IDENTIFICATION</scope>
    <source>
        <tissue evidence="19">Tentacle</tissue>
    </source>
</reference>
<dbReference type="OrthoDB" id="73004at2759"/>
<keyword evidence="9 12" id="KW-0863">Zinc-finger</keyword>
<evidence type="ECO:0000256" key="10">
    <source>
        <dbReference type="ARBA" id="ARBA00022833"/>
    </source>
</evidence>
<dbReference type="GO" id="GO:0005813">
    <property type="term" value="C:centrosome"/>
    <property type="evidence" value="ECO:0007669"/>
    <property type="project" value="UniProtKB-SubCell"/>
</dbReference>
<evidence type="ECO:0000256" key="12">
    <source>
        <dbReference type="PROSITE-ProRule" id="PRU00502"/>
    </source>
</evidence>
<organism evidence="18 19">
    <name type="scientific">Actinia tenebrosa</name>
    <name type="common">Australian red waratah sea anemone</name>
    <dbReference type="NCBI Taxonomy" id="6105"/>
    <lineage>
        <taxon>Eukaryota</taxon>
        <taxon>Metazoa</taxon>
        <taxon>Cnidaria</taxon>
        <taxon>Anthozoa</taxon>
        <taxon>Hexacorallia</taxon>
        <taxon>Actiniaria</taxon>
        <taxon>Actiniidae</taxon>
        <taxon>Actinia</taxon>
    </lineage>
</organism>
<keyword evidence="8" id="KW-0677">Repeat</keyword>
<evidence type="ECO:0000313" key="18">
    <source>
        <dbReference type="Proteomes" id="UP000515163"/>
    </source>
</evidence>
<evidence type="ECO:0000259" key="15">
    <source>
        <dbReference type="PROSITE" id="PS50235"/>
    </source>
</evidence>
<feature type="compositionally biased region" description="Basic and acidic residues" evidence="14">
    <location>
        <begin position="299"/>
        <end position="312"/>
    </location>
</feature>
<dbReference type="SMART" id="SM00695">
    <property type="entry name" value="DUSP"/>
    <property type="match status" value="2"/>
</dbReference>
<dbReference type="Gene3D" id="3.90.70.10">
    <property type="entry name" value="Cysteine proteinases"/>
    <property type="match status" value="1"/>
</dbReference>
<accession>A0A6P8JCS8</accession>
<dbReference type="SMART" id="SM00290">
    <property type="entry name" value="ZnF_UBP"/>
    <property type="match status" value="1"/>
</dbReference>
<feature type="domain" description="UBP-type" evidence="16">
    <location>
        <begin position="1"/>
        <end position="105"/>
    </location>
</feature>
<evidence type="ECO:0000256" key="3">
    <source>
        <dbReference type="ARBA" id="ARBA00004556"/>
    </source>
</evidence>
<protein>
    <recommendedName>
        <fullName evidence="13">Ubiquitin carboxyl-terminal hydrolase</fullName>
        <ecNumber evidence="13">3.4.19.12</ecNumber>
    </recommendedName>
</protein>
<evidence type="ECO:0000256" key="1">
    <source>
        <dbReference type="ARBA" id="ARBA00000707"/>
    </source>
</evidence>
<evidence type="ECO:0000313" key="19">
    <source>
        <dbReference type="RefSeq" id="XP_031574370.1"/>
    </source>
</evidence>
<dbReference type="InterPro" id="IPR001394">
    <property type="entry name" value="Peptidase_C19_UCH"/>
</dbReference>
<comment type="catalytic activity">
    <reaction evidence="1 13">
        <text>Thiol-dependent hydrolysis of ester, thioester, amide, peptide and isopeptide bonds formed by the C-terminal Gly of ubiquitin (a 76-residue protein attached to proteins as an intracellular targeting signal).</text>
        <dbReference type="EC" id="3.4.19.12"/>
    </reaction>
</comment>
<dbReference type="PROSITE" id="PS50235">
    <property type="entry name" value="USP_3"/>
    <property type="match status" value="1"/>
</dbReference>
<dbReference type="GO" id="GO:0006897">
    <property type="term" value="P:endocytosis"/>
    <property type="evidence" value="ECO:0007669"/>
    <property type="project" value="UniProtKB-KW"/>
</dbReference>
<dbReference type="Pfam" id="PF02148">
    <property type="entry name" value="zf-UBP"/>
    <property type="match status" value="1"/>
</dbReference>
<dbReference type="PANTHER" id="PTHR21646:SF86">
    <property type="entry name" value="UBIQUITIN CARBOXYL-TERMINAL HYDROLASE"/>
    <property type="match status" value="1"/>
</dbReference>
<evidence type="ECO:0000256" key="5">
    <source>
        <dbReference type="ARBA" id="ARBA00022490"/>
    </source>
</evidence>
<evidence type="ECO:0000256" key="8">
    <source>
        <dbReference type="ARBA" id="ARBA00022737"/>
    </source>
</evidence>
<comment type="subcellular location">
    <subcellularLocation>
        <location evidence="2">Cytoplasm</location>
        <location evidence="2">Cytoskeleton</location>
        <location evidence="2">Microtubule organizing center</location>
        <location evidence="2">Centrosome</location>
    </subcellularLocation>
    <subcellularLocation>
        <location evidence="3">Cytoplasm</location>
        <location evidence="3">Perinuclear region</location>
    </subcellularLocation>
</comment>
<dbReference type="GeneID" id="116308135"/>
<evidence type="ECO:0000256" key="2">
    <source>
        <dbReference type="ARBA" id="ARBA00004300"/>
    </source>
</evidence>
<keyword evidence="13" id="KW-0378">Hydrolase</keyword>
<evidence type="ECO:0000256" key="11">
    <source>
        <dbReference type="ARBA" id="ARBA00023212"/>
    </source>
</evidence>
<dbReference type="InterPro" id="IPR001607">
    <property type="entry name" value="Znf_UBP"/>
</dbReference>
<dbReference type="Gene3D" id="3.30.2230.10">
    <property type="entry name" value="DUSP-like"/>
    <property type="match status" value="1"/>
</dbReference>
<dbReference type="PROSITE" id="PS00972">
    <property type="entry name" value="USP_1"/>
    <property type="match status" value="1"/>
</dbReference>
<feature type="domain" description="DUSP" evidence="17">
    <location>
        <begin position="653"/>
        <end position="745"/>
    </location>
</feature>
<dbReference type="Pfam" id="PF06337">
    <property type="entry name" value="DUSP"/>
    <property type="match status" value="2"/>
</dbReference>
<evidence type="ECO:0000256" key="6">
    <source>
        <dbReference type="ARBA" id="ARBA00022583"/>
    </source>
</evidence>
<evidence type="ECO:0000256" key="13">
    <source>
        <dbReference type="RuleBase" id="RU366025"/>
    </source>
</evidence>
<dbReference type="Proteomes" id="UP000515163">
    <property type="component" value="Unplaced"/>
</dbReference>
<dbReference type="InterPro" id="IPR038765">
    <property type="entry name" value="Papain-like_cys_pep_sf"/>
</dbReference>
<evidence type="ECO:0000256" key="9">
    <source>
        <dbReference type="ARBA" id="ARBA00022771"/>
    </source>
</evidence>
<dbReference type="PROSITE" id="PS00973">
    <property type="entry name" value="USP_2"/>
    <property type="match status" value="1"/>
</dbReference>
<feature type="compositionally biased region" description="Low complexity" evidence="14">
    <location>
        <begin position="86"/>
        <end position="97"/>
    </location>
</feature>
<comment type="similarity">
    <text evidence="4">Belongs to the peptidase C19 family. USP20/USP33 subfamily.</text>
</comment>
<dbReference type="InterPro" id="IPR006615">
    <property type="entry name" value="Pept_C19_DUSP"/>
</dbReference>
<feature type="domain" description="DUSP" evidence="17">
    <location>
        <begin position="758"/>
        <end position="856"/>
    </location>
</feature>
<dbReference type="PANTHER" id="PTHR21646">
    <property type="entry name" value="UBIQUITIN CARBOXYL-TERMINAL HYDROLASE"/>
    <property type="match status" value="1"/>
</dbReference>
<keyword evidence="13" id="KW-0788">Thiol protease</keyword>
<evidence type="ECO:0000259" key="17">
    <source>
        <dbReference type="PROSITE" id="PS51283"/>
    </source>
</evidence>
<keyword evidence="7" id="KW-0479">Metal-binding</keyword>
<dbReference type="SUPFAM" id="SSF143791">
    <property type="entry name" value="DUSP-like"/>
    <property type="match status" value="2"/>
</dbReference>
<dbReference type="PROSITE" id="PS51283">
    <property type="entry name" value="DUSP"/>
    <property type="match status" value="2"/>
</dbReference>
<dbReference type="Gene3D" id="3.30.40.10">
    <property type="entry name" value="Zinc/RING finger domain, C3HC4 (zinc finger)"/>
    <property type="match status" value="1"/>
</dbReference>
<feature type="region of interest" description="Disordered" evidence="14">
    <location>
        <begin position="364"/>
        <end position="389"/>
    </location>
</feature>
<dbReference type="RefSeq" id="XP_031574370.1">
    <property type="nucleotide sequence ID" value="XM_031718510.1"/>
</dbReference>
<dbReference type="GO" id="GO:0006508">
    <property type="term" value="P:proteolysis"/>
    <property type="evidence" value="ECO:0007669"/>
    <property type="project" value="UniProtKB-KW"/>
</dbReference>
<dbReference type="PROSITE" id="PS50271">
    <property type="entry name" value="ZF_UBP"/>
    <property type="match status" value="1"/>
</dbReference>
<evidence type="ECO:0000256" key="7">
    <source>
        <dbReference type="ARBA" id="ARBA00022723"/>
    </source>
</evidence>
<keyword evidence="18" id="KW-1185">Reference proteome</keyword>
<keyword evidence="13" id="KW-0833">Ubl conjugation pathway</keyword>
<gene>
    <name evidence="19" type="primary">LOC116308135</name>
</gene>
<keyword evidence="6" id="KW-0254">Endocytosis</keyword>
<feature type="domain" description="USP" evidence="15">
    <location>
        <begin position="139"/>
        <end position="651"/>
    </location>
</feature>
<dbReference type="InterPro" id="IPR028889">
    <property type="entry name" value="USP"/>
</dbReference>
<dbReference type="GO" id="GO:0008270">
    <property type="term" value="F:zinc ion binding"/>
    <property type="evidence" value="ECO:0007669"/>
    <property type="project" value="UniProtKB-KW"/>
</dbReference>
<dbReference type="InterPro" id="IPR013083">
    <property type="entry name" value="Znf_RING/FYVE/PHD"/>
</dbReference>